<feature type="chain" id="PRO_5026846845" evidence="2">
    <location>
        <begin position="18"/>
        <end position="330"/>
    </location>
</feature>
<evidence type="ECO:0000313" key="3">
    <source>
        <dbReference type="EMBL" id="GFG30250.1"/>
    </source>
</evidence>
<accession>A0A6L2PFK2</accession>
<dbReference type="InterPro" id="IPR002347">
    <property type="entry name" value="SDR_fam"/>
</dbReference>
<keyword evidence="1" id="KW-0560">Oxidoreductase</keyword>
<keyword evidence="2" id="KW-0732">Signal</keyword>
<dbReference type="Proteomes" id="UP000502823">
    <property type="component" value="Unassembled WGS sequence"/>
</dbReference>
<comment type="caution">
    <text evidence="3">The sequence shown here is derived from an EMBL/GenBank/DDBJ whole genome shotgun (WGS) entry which is preliminary data.</text>
</comment>
<dbReference type="PRINTS" id="PR00081">
    <property type="entry name" value="GDHRDH"/>
</dbReference>
<protein>
    <submittedName>
        <fullName evidence="3">Uncharacterized protein</fullName>
    </submittedName>
</protein>
<dbReference type="PANTHER" id="PTHR43157:SF31">
    <property type="entry name" value="PHOSPHATIDYLINOSITOL-GLYCAN BIOSYNTHESIS CLASS F PROTEIN"/>
    <property type="match status" value="1"/>
</dbReference>
<dbReference type="Gene3D" id="3.40.50.720">
    <property type="entry name" value="NAD(P)-binding Rossmann-like Domain"/>
    <property type="match status" value="1"/>
</dbReference>
<organism evidence="3 4">
    <name type="scientific">Coptotermes formosanus</name>
    <name type="common">Formosan subterranean termite</name>
    <dbReference type="NCBI Taxonomy" id="36987"/>
    <lineage>
        <taxon>Eukaryota</taxon>
        <taxon>Metazoa</taxon>
        <taxon>Ecdysozoa</taxon>
        <taxon>Arthropoda</taxon>
        <taxon>Hexapoda</taxon>
        <taxon>Insecta</taxon>
        <taxon>Pterygota</taxon>
        <taxon>Neoptera</taxon>
        <taxon>Polyneoptera</taxon>
        <taxon>Dictyoptera</taxon>
        <taxon>Blattodea</taxon>
        <taxon>Blattoidea</taxon>
        <taxon>Termitoidae</taxon>
        <taxon>Rhinotermitidae</taxon>
        <taxon>Coptotermes</taxon>
    </lineage>
</organism>
<reference evidence="4" key="1">
    <citation type="submission" date="2020-01" db="EMBL/GenBank/DDBJ databases">
        <title>Draft genome sequence of the Termite Coptotermes fromosanus.</title>
        <authorList>
            <person name="Itakura S."/>
            <person name="Yosikawa Y."/>
            <person name="Umezawa K."/>
        </authorList>
    </citation>
    <scope>NUCLEOTIDE SEQUENCE [LARGE SCALE GENOMIC DNA]</scope>
</reference>
<dbReference type="PANTHER" id="PTHR43157">
    <property type="entry name" value="PHOSPHATIDYLINOSITOL-GLYCAN BIOSYNTHESIS CLASS F PROTEIN-RELATED"/>
    <property type="match status" value="1"/>
</dbReference>
<keyword evidence="4" id="KW-1185">Reference proteome</keyword>
<dbReference type="AlphaFoldDB" id="A0A6L2PFK2"/>
<proteinExistence type="predicted"/>
<gene>
    <name evidence="3" type="ORF">Cfor_11794</name>
</gene>
<evidence type="ECO:0000256" key="1">
    <source>
        <dbReference type="ARBA" id="ARBA00023002"/>
    </source>
</evidence>
<dbReference type="OrthoDB" id="191139at2759"/>
<evidence type="ECO:0000313" key="4">
    <source>
        <dbReference type="Proteomes" id="UP000502823"/>
    </source>
</evidence>
<evidence type="ECO:0000256" key="2">
    <source>
        <dbReference type="SAM" id="SignalP"/>
    </source>
</evidence>
<dbReference type="GO" id="GO:0016491">
    <property type="term" value="F:oxidoreductase activity"/>
    <property type="evidence" value="ECO:0007669"/>
    <property type="project" value="UniProtKB-KW"/>
</dbReference>
<sequence length="330" mass="37262">MVLKVIYVFLPILFAVGLLRRFRECQWGHCKSKSSLNGKVFIVTGANSGIGKETVRELARRKARVVMACRDLENAKNAIEDIRRDVSSGELIPMLLDLESLESVRRFSEEVLRDFPKINVLINNAGLSVPMSKCRRTKDGYEIHFGVNHLGHFLLTNLLLPRLKESAPSRIVTVSSMLHERGIIDFDNLSGEKGFVGASQHRNQAYCNSKLANVLFHVELSKRIEGSGVDSFALCPGFVYTNLFRYTNVKWYQYILFLPVALFFMRTPSQGAQTTLHCATSEELEGKSGLFFRNCNLYEPKMKFDSAVASRLWEVSESMAGFCNDRNEAG</sequence>
<dbReference type="InterPro" id="IPR036291">
    <property type="entry name" value="NAD(P)-bd_dom_sf"/>
</dbReference>
<dbReference type="InParanoid" id="A0A6L2PFK2"/>
<dbReference type="Pfam" id="PF00106">
    <property type="entry name" value="adh_short"/>
    <property type="match status" value="1"/>
</dbReference>
<name>A0A6L2PFK2_COPFO</name>
<feature type="signal peptide" evidence="2">
    <location>
        <begin position="1"/>
        <end position="17"/>
    </location>
</feature>
<dbReference type="SUPFAM" id="SSF51735">
    <property type="entry name" value="NAD(P)-binding Rossmann-fold domains"/>
    <property type="match status" value="1"/>
</dbReference>
<dbReference type="EMBL" id="BLKM01000205">
    <property type="protein sequence ID" value="GFG30250.1"/>
    <property type="molecule type" value="Genomic_DNA"/>
</dbReference>